<comment type="caution">
    <text evidence="2">The sequence shown here is derived from an EMBL/GenBank/DDBJ whole genome shotgun (WGS) entry which is preliminary data.</text>
</comment>
<dbReference type="InterPro" id="IPR009793">
    <property type="entry name" value="DUF1361"/>
</dbReference>
<proteinExistence type="predicted"/>
<evidence type="ECO:0000256" key="1">
    <source>
        <dbReference type="SAM" id="Phobius"/>
    </source>
</evidence>
<keyword evidence="3" id="KW-1185">Reference proteome</keyword>
<organism evidence="2 3">
    <name type="scientific">Paenibacillus aceris</name>
    <dbReference type="NCBI Taxonomy" id="869555"/>
    <lineage>
        <taxon>Bacteria</taxon>
        <taxon>Bacillati</taxon>
        <taxon>Bacillota</taxon>
        <taxon>Bacilli</taxon>
        <taxon>Bacillales</taxon>
        <taxon>Paenibacillaceae</taxon>
        <taxon>Paenibacillus</taxon>
    </lineage>
</organism>
<dbReference type="Pfam" id="PF07099">
    <property type="entry name" value="DUF1361"/>
    <property type="match status" value="1"/>
</dbReference>
<gene>
    <name evidence="2" type="ORF">J2Z65_002831</name>
</gene>
<keyword evidence="1" id="KW-0472">Membrane</keyword>
<keyword evidence="1" id="KW-1133">Transmembrane helix</keyword>
<dbReference type="Proteomes" id="UP001519344">
    <property type="component" value="Unassembled WGS sequence"/>
</dbReference>
<feature type="transmembrane region" description="Helical" evidence="1">
    <location>
        <begin position="33"/>
        <end position="55"/>
    </location>
</feature>
<feature type="transmembrane region" description="Helical" evidence="1">
    <location>
        <begin position="67"/>
        <end position="86"/>
    </location>
</feature>
<name>A0ABS4HYB6_9BACL</name>
<accession>A0ABS4HYB6</accession>
<dbReference type="RefSeq" id="WP_167060940.1">
    <property type="nucleotide sequence ID" value="NZ_JAAOZR010000024.1"/>
</dbReference>
<evidence type="ECO:0000313" key="2">
    <source>
        <dbReference type="EMBL" id="MBP1963612.1"/>
    </source>
</evidence>
<sequence>MKTLNQWYLQIFLAMLSFFSIAIYLLLKNQTYYEFLLWNLFLAWIPNVFALAAYLLHARKPSASGNVLMLVFGLAWLLFLPNAPYITTDFIHLTLLKDSYIRNRTWTLAYWNDLFTIFLFAWNGLLLGCSSMYMIHGIVMKRWGRFISWLLIIATSLLSGYGILLGREYRLNSWDALVNLKIVRILQQSLHKDAFIFCLLVGFVILTVYATFYLLINGAGSSKLATDEARMEPSSR</sequence>
<reference evidence="2 3" key="1">
    <citation type="submission" date="2021-03" db="EMBL/GenBank/DDBJ databases">
        <title>Genomic Encyclopedia of Type Strains, Phase IV (KMG-IV): sequencing the most valuable type-strain genomes for metagenomic binning, comparative biology and taxonomic classification.</title>
        <authorList>
            <person name="Goeker M."/>
        </authorList>
    </citation>
    <scope>NUCLEOTIDE SEQUENCE [LARGE SCALE GENOMIC DNA]</scope>
    <source>
        <strain evidence="2 3">DSM 24950</strain>
    </source>
</reference>
<dbReference type="EMBL" id="JAGGKV010000006">
    <property type="protein sequence ID" value="MBP1963612.1"/>
    <property type="molecule type" value="Genomic_DNA"/>
</dbReference>
<feature type="transmembrane region" description="Helical" evidence="1">
    <location>
        <begin position="194"/>
        <end position="216"/>
    </location>
</feature>
<feature type="transmembrane region" description="Helical" evidence="1">
    <location>
        <begin position="7"/>
        <end position="27"/>
    </location>
</feature>
<protein>
    <submittedName>
        <fullName evidence="2">Membrane protein</fullName>
    </submittedName>
</protein>
<evidence type="ECO:0000313" key="3">
    <source>
        <dbReference type="Proteomes" id="UP001519344"/>
    </source>
</evidence>
<feature type="transmembrane region" description="Helical" evidence="1">
    <location>
        <begin position="114"/>
        <end position="134"/>
    </location>
</feature>
<feature type="transmembrane region" description="Helical" evidence="1">
    <location>
        <begin position="146"/>
        <end position="164"/>
    </location>
</feature>
<keyword evidence="1" id="KW-0812">Transmembrane</keyword>